<dbReference type="InterPro" id="IPR000863">
    <property type="entry name" value="Sulfotransferase_dom"/>
</dbReference>
<dbReference type="GO" id="GO:0051923">
    <property type="term" value="P:sulfation"/>
    <property type="evidence" value="ECO:0000318"/>
    <property type="project" value="GO_Central"/>
</dbReference>
<feature type="domain" description="Sulfotransferase" evidence="6">
    <location>
        <begin position="32"/>
        <end position="249"/>
    </location>
</feature>
<reference evidence="7" key="2">
    <citation type="submission" date="2025-08" db="UniProtKB">
        <authorList>
            <consortium name="Ensembl"/>
        </authorList>
    </citation>
    <scope>IDENTIFICATION</scope>
</reference>
<dbReference type="Proteomes" id="UP000001646">
    <property type="component" value="Unplaced"/>
</dbReference>
<evidence type="ECO:0000256" key="1">
    <source>
        <dbReference type="ARBA" id="ARBA00004496"/>
    </source>
</evidence>
<dbReference type="AlphaFoldDB" id="H9GPR8"/>
<keyword evidence="4 5" id="KW-0808">Transferase</keyword>
<keyword evidence="3" id="KW-0963">Cytoplasm</keyword>
<dbReference type="eggNOG" id="KOG1584">
    <property type="taxonomic scope" value="Eukaryota"/>
</dbReference>
<dbReference type="InParanoid" id="H9GPR8"/>
<dbReference type="SUPFAM" id="SSF52540">
    <property type="entry name" value="P-loop containing nucleoside triphosphate hydrolases"/>
    <property type="match status" value="1"/>
</dbReference>
<sequence>MLYFTYKGVLFPTMSSSEKTLNYVEKEFQMLDDDIVTVTYPKSGTNWMLEILGLVQYDGDPSWVRSRIVWDRSPWIDTDTGLEKALTYSPPRRLSSHLQFQFFPKSFLNSKAKIIYVVRNPKDVLVSHYHFSKSFKGFQDPGSMEESLETFLKGDMPFGSWFDHVRGWMKLKDRPNFFYFTYEELLHNPQESVEKICQILGKTLNRQQIDSVLENASFQKMKDNKMSNFTQVPDEYFDHDKGRFMRKGKNRA</sequence>
<dbReference type="GO" id="GO:0005737">
    <property type="term" value="C:cytoplasm"/>
    <property type="evidence" value="ECO:0000318"/>
    <property type="project" value="GO_Central"/>
</dbReference>
<dbReference type="HOGENOM" id="CLU_027239_1_0_1"/>
<dbReference type="STRING" id="28377.ENSACAP00000017552"/>
<evidence type="ECO:0000313" key="8">
    <source>
        <dbReference type="Proteomes" id="UP000001646"/>
    </source>
</evidence>
<dbReference type="PANTHER" id="PTHR11783">
    <property type="entry name" value="SULFOTRANSFERASE SULT"/>
    <property type="match status" value="1"/>
</dbReference>
<name>H9GPR8_ANOCA</name>
<evidence type="ECO:0000259" key="6">
    <source>
        <dbReference type="Pfam" id="PF00685"/>
    </source>
</evidence>
<comment type="subcellular location">
    <subcellularLocation>
        <location evidence="1">Cytoplasm</location>
    </subcellularLocation>
</comment>
<evidence type="ECO:0000256" key="4">
    <source>
        <dbReference type="ARBA" id="ARBA00022679"/>
    </source>
</evidence>
<dbReference type="Pfam" id="PF00685">
    <property type="entry name" value="Sulfotransfer_1"/>
    <property type="match status" value="1"/>
</dbReference>
<dbReference type="FunFam" id="3.40.50.300:FF:000433">
    <property type="entry name" value="Estrogen sulfotransferase"/>
    <property type="match status" value="1"/>
</dbReference>
<evidence type="ECO:0000256" key="5">
    <source>
        <dbReference type="RuleBase" id="RU361155"/>
    </source>
</evidence>
<dbReference type="InterPro" id="IPR027417">
    <property type="entry name" value="P-loop_NTPase"/>
</dbReference>
<dbReference type="Gene3D" id="3.40.50.300">
    <property type="entry name" value="P-loop containing nucleotide triphosphate hydrolases"/>
    <property type="match status" value="1"/>
</dbReference>
<comment type="similarity">
    <text evidence="2 5">Belongs to the sulfotransferase 1 family.</text>
</comment>
<evidence type="ECO:0000256" key="2">
    <source>
        <dbReference type="ARBA" id="ARBA00005771"/>
    </source>
</evidence>
<dbReference type="EC" id="2.8.2.-" evidence="5"/>
<evidence type="ECO:0000313" key="7">
    <source>
        <dbReference type="Ensembl" id="ENSACAP00000017552.3"/>
    </source>
</evidence>
<dbReference type="Ensembl" id="ENSACAT00000017898.4">
    <property type="protein sequence ID" value="ENSACAP00000017552.3"/>
    <property type="gene ID" value="ENSACAG00000017824.4"/>
</dbReference>
<reference evidence="7" key="1">
    <citation type="submission" date="2009-12" db="EMBL/GenBank/DDBJ databases">
        <title>The Genome Sequence of Anolis carolinensis (Green Anole Lizard).</title>
        <authorList>
            <consortium name="The Genome Sequencing Platform"/>
            <person name="Di Palma F."/>
            <person name="Alfoldi J."/>
            <person name="Heiman D."/>
            <person name="Young S."/>
            <person name="Grabherr M."/>
            <person name="Johnson J."/>
            <person name="Lander E.S."/>
            <person name="Lindblad-Toh K."/>
        </authorList>
    </citation>
    <scope>NUCLEOTIDE SEQUENCE [LARGE SCALE GENOMIC DNA]</scope>
    <source>
        <strain evidence="7">JBL SC #1</strain>
    </source>
</reference>
<dbReference type="GO" id="GO:0008146">
    <property type="term" value="F:sulfotransferase activity"/>
    <property type="evidence" value="ECO:0000318"/>
    <property type="project" value="GO_Central"/>
</dbReference>
<dbReference type="Bgee" id="ENSACAG00000017824">
    <property type="expression patterns" value="Expressed in liver and 2 other cell types or tissues"/>
</dbReference>
<keyword evidence="8" id="KW-1185">Reference proteome</keyword>
<proteinExistence type="inferred from homology"/>
<dbReference type="GeneTree" id="ENSGT00940000159269"/>
<accession>H9GPR8</accession>
<protein>
    <recommendedName>
        <fullName evidence="5">Sulfotransferase</fullName>
        <ecNumber evidence="5">2.8.2.-</ecNumber>
    </recommendedName>
</protein>
<organism evidence="7 8">
    <name type="scientific">Anolis carolinensis</name>
    <name type="common">Green anole</name>
    <name type="synonym">American chameleon</name>
    <dbReference type="NCBI Taxonomy" id="28377"/>
    <lineage>
        <taxon>Eukaryota</taxon>
        <taxon>Metazoa</taxon>
        <taxon>Chordata</taxon>
        <taxon>Craniata</taxon>
        <taxon>Vertebrata</taxon>
        <taxon>Euteleostomi</taxon>
        <taxon>Lepidosauria</taxon>
        <taxon>Squamata</taxon>
        <taxon>Bifurcata</taxon>
        <taxon>Unidentata</taxon>
        <taxon>Episquamata</taxon>
        <taxon>Toxicofera</taxon>
        <taxon>Iguania</taxon>
        <taxon>Dactyloidae</taxon>
        <taxon>Anolis</taxon>
    </lineage>
</organism>
<evidence type="ECO:0000256" key="3">
    <source>
        <dbReference type="ARBA" id="ARBA00022490"/>
    </source>
</evidence>
<reference evidence="7" key="3">
    <citation type="submission" date="2025-09" db="UniProtKB">
        <authorList>
            <consortium name="Ensembl"/>
        </authorList>
    </citation>
    <scope>IDENTIFICATION</scope>
</reference>